<keyword evidence="4 5" id="KW-0720">Serine protease</keyword>
<sequence length="449" mass="44704">MGFTRALRAVGAGAAAGALLFAAAPTASADQVRDGQWQLSAFSADKIWQVATGKGVTVAVIDDGVDASHPDLKGNVLPGKDFESGDNDASPEDGSSHGTSMAGDIAAHGHGANGGSGAKGLAPDAKILPLRDLGGNCFAQSIRYAVDHGAQVINISQGVSNCADERAVLEAISYANGHGAPVVISTGNEGENANDMLPVSYPGVVGVGAVASSGEVWGKSNYGKPVLLTAPGVEIVSPGTGSTGYTKAQGTSDSAAFVSGALALLKQKFPDLSAGQLVNRLVKSAGLPASAKNLTLPDEHYGYGYIQPLAALTRKIPAGSKNGPLKIDELNAAIGKDGGSASGSPAPESTSSAASADSDSGGLTPGVIIGIIVGALVVLAIIVVVVVRSRKKNGSGPPPPPGGGWGGGGQPGQPQYPAQQQYPGSYPQQAPPAPGSYPQAPPQPPYSQS</sequence>
<keyword evidence="7" id="KW-0472">Membrane</keyword>
<feature type="active site" description="Charge relay system" evidence="5">
    <location>
        <position position="252"/>
    </location>
</feature>
<feature type="active site" description="Charge relay system" evidence="5">
    <location>
        <position position="97"/>
    </location>
</feature>
<dbReference type="GO" id="GO:0006508">
    <property type="term" value="P:proteolysis"/>
    <property type="evidence" value="ECO:0007669"/>
    <property type="project" value="UniProtKB-KW"/>
</dbReference>
<feature type="active site" description="Charge relay system" evidence="5">
    <location>
        <position position="62"/>
    </location>
</feature>
<feature type="compositionally biased region" description="Pro residues" evidence="6">
    <location>
        <begin position="429"/>
        <end position="449"/>
    </location>
</feature>
<feature type="compositionally biased region" description="Low complexity" evidence="6">
    <location>
        <begin position="342"/>
        <end position="359"/>
    </location>
</feature>
<accession>A0AAU8IZR8</accession>
<dbReference type="RefSeq" id="WP_353945084.1">
    <property type="nucleotide sequence ID" value="NZ_CP159534.1"/>
</dbReference>
<evidence type="ECO:0000256" key="7">
    <source>
        <dbReference type="SAM" id="Phobius"/>
    </source>
</evidence>
<evidence type="ECO:0000256" key="8">
    <source>
        <dbReference type="SAM" id="SignalP"/>
    </source>
</evidence>
<keyword evidence="7" id="KW-1133">Transmembrane helix</keyword>
<evidence type="ECO:0000256" key="4">
    <source>
        <dbReference type="ARBA" id="ARBA00022825"/>
    </source>
</evidence>
<dbReference type="KEGG" id="stac:ABII15_28320"/>
<dbReference type="EMBL" id="CP159534">
    <property type="protein sequence ID" value="XCJ73625.1"/>
    <property type="molecule type" value="Genomic_DNA"/>
</dbReference>
<evidence type="ECO:0000259" key="9">
    <source>
        <dbReference type="Pfam" id="PF00082"/>
    </source>
</evidence>
<dbReference type="InterPro" id="IPR015500">
    <property type="entry name" value="Peptidase_S8_subtilisin-rel"/>
</dbReference>
<dbReference type="InterPro" id="IPR000209">
    <property type="entry name" value="Peptidase_S8/S53_dom"/>
</dbReference>
<evidence type="ECO:0000256" key="5">
    <source>
        <dbReference type="PROSITE-ProRule" id="PRU01240"/>
    </source>
</evidence>
<name>A0AAU8IZR8_9ACTN</name>
<comment type="similarity">
    <text evidence="1 5">Belongs to the peptidase S8 family.</text>
</comment>
<feature type="region of interest" description="Disordered" evidence="6">
    <location>
        <begin position="336"/>
        <end position="359"/>
    </location>
</feature>
<proteinExistence type="inferred from homology"/>
<evidence type="ECO:0000256" key="2">
    <source>
        <dbReference type="ARBA" id="ARBA00022670"/>
    </source>
</evidence>
<dbReference type="SUPFAM" id="SSF52743">
    <property type="entry name" value="Subtilisin-like"/>
    <property type="match status" value="1"/>
</dbReference>
<feature type="domain" description="Peptidase S8/S53" evidence="9">
    <location>
        <begin position="53"/>
        <end position="304"/>
    </location>
</feature>
<evidence type="ECO:0000256" key="1">
    <source>
        <dbReference type="ARBA" id="ARBA00011073"/>
    </source>
</evidence>
<feature type="signal peptide" evidence="8">
    <location>
        <begin position="1"/>
        <end position="29"/>
    </location>
</feature>
<keyword evidence="3 5" id="KW-0378">Hydrolase</keyword>
<gene>
    <name evidence="10" type="ORF">ABII15_28320</name>
</gene>
<keyword evidence="8" id="KW-0732">Signal</keyword>
<dbReference type="PROSITE" id="PS00136">
    <property type="entry name" value="SUBTILASE_ASP"/>
    <property type="match status" value="1"/>
</dbReference>
<dbReference type="PROSITE" id="PS51892">
    <property type="entry name" value="SUBTILASE"/>
    <property type="match status" value="1"/>
</dbReference>
<evidence type="ECO:0000256" key="3">
    <source>
        <dbReference type="ARBA" id="ARBA00022801"/>
    </source>
</evidence>
<dbReference type="Pfam" id="PF00082">
    <property type="entry name" value="Peptidase_S8"/>
    <property type="match status" value="1"/>
</dbReference>
<organism evidence="10">
    <name type="scientific">Streptomyces tabacisoli</name>
    <dbReference type="NCBI Taxonomy" id="3156398"/>
    <lineage>
        <taxon>Bacteria</taxon>
        <taxon>Bacillati</taxon>
        <taxon>Actinomycetota</taxon>
        <taxon>Actinomycetes</taxon>
        <taxon>Kitasatosporales</taxon>
        <taxon>Streptomycetaceae</taxon>
        <taxon>Streptomyces</taxon>
    </lineage>
</organism>
<dbReference type="InterPro" id="IPR050131">
    <property type="entry name" value="Peptidase_S8_subtilisin-like"/>
</dbReference>
<keyword evidence="7" id="KW-0812">Transmembrane</keyword>
<evidence type="ECO:0000313" key="10">
    <source>
        <dbReference type="EMBL" id="XCJ73625.1"/>
    </source>
</evidence>
<feature type="compositionally biased region" description="Low complexity" evidence="6">
    <location>
        <begin position="412"/>
        <end position="428"/>
    </location>
</feature>
<protein>
    <submittedName>
        <fullName evidence="10">S8 family serine peptidase</fullName>
    </submittedName>
</protein>
<dbReference type="AlphaFoldDB" id="A0AAU8IZR8"/>
<feature type="region of interest" description="Disordered" evidence="6">
    <location>
        <begin position="70"/>
        <end position="118"/>
    </location>
</feature>
<feature type="transmembrane region" description="Helical" evidence="7">
    <location>
        <begin position="367"/>
        <end position="387"/>
    </location>
</feature>
<feature type="region of interest" description="Disordered" evidence="6">
    <location>
        <begin position="390"/>
        <end position="449"/>
    </location>
</feature>
<reference evidence="10" key="1">
    <citation type="submission" date="2024-06" db="EMBL/GenBank/DDBJ databases">
        <title>Streptomyces sp. strain HUAS MG91 genome sequences.</title>
        <authorList>
            <person name="Mo P."/>
        </authorList>
    </citation>
    <scope>NUCLEOTIDE SEQUENCE</scope>
    <source>
        <strain evidence="10">HUAS MG91</strain>
    </source>
</reference>
<dbReference type="Gene3D" id="3.40.50.200">
    <property type="entry name" value="Peptidase S8/S53 domain"/>
    <property type="match status" value="1"/>
</dbReference>
<dbReference type="PANTHER" id="PTHR43806:SF11">
    <property type="entry name" value="CEREVISIN-RELATED"/>
    <property type="match status" value="1"/>
</dbReference>
<keyword evidence="2 5" id="KW-0645">Protease</keyword>
<dbReference type="PANTHER" id="PTHR43806">
    <property type="entry name" value="PEPTIDASE S8"/>
    <property type="match status" value="1"/>
</dbReference>
<feature type="chain" id="PRO_5043672526" evidence="8">
    <location>
        <begin position="30"/>
        <end position="449"/>
    </location>
</feature>
<dbReference type="InterPro" id="IPR023827">
    <property type="entry name" value="Peptidase_S8_Asp-AS"/>
</dbReference>
<dbReference type="GO" id="GO:0004252">
    <property type="term" value="F:serine-type endopeptidase activity"/>
    <property type="evidence" value="ECO:0007669"/>
    <property type="project" value="UniProtKB-UniRule"/>
</dbReference>
<dbReference type="PRINTS" id="PR00723">
    <property type="entry name" value="SUBTILISIN"/>
</dbReference>
<dbReference type="InterPro" id="IPR036852">
    <property type="entry name" value="Peptidase_S8/S53_dom_sf"/>
</dbReference>
<evidence type="ECO:0000256" key="6">
    <source>
        <dbReference type="SAM" id="MobiDB-lite"/>
    </source>
</evidence>